<name>A0AAV5G8Y4_9BASI</name>
<protein>
    <recommendedName>
        <fullName evidence="5">DASH complex subunit SPC19</fullName>
    </recommendedName>
    <alternativeName>
        <fullName evidence="12">Outer kinetochore protein SPC19</fullName>
    </alternativeName>
</protein>
<comment type="caution">
    <text evidence="15">The sequence shown here is derived from an EMBL/GenBank/DDBJ whole genome shotgun (WGS) entry which is preliminary data.</text>
</comment>
<evidence type="ECO:0000256" key="5">
    <source>
        <dbReference type="ARBA" id="ARBA00016329"/>
    </source>
</evidence>
<evidence type="ECO:0000256" key="14">
    <source>
        <dbReference type="SAM" id="MobiDB-lite"/>
    </source>
</evidence>
<evidence type="ECO:0000256" key="13">
    <source>
        <dbReference type="SAM" id="Coils"/>
    </source>
</evidence>
<dbReference type="InterPro" id="IPR013251">
    <property type="entry name" value="DASH_Spc19"/>
</dbReference>
<dbReference type="GO" id="GO:0008608">
    <property type="term" value="P:attachment of spindle microtubules to kinetochore"/>
    <property type="evidence" value="ECO:0007669"/>
    <property type="project" value="InterPro"/>
</dbReference>
<dbReference type="GO" id="GO:0042729">
    <property type="term" value="C:DASH complex"/>
    <property type="evidence" value="ECO:0007669"/>
    <property type="project" value="InterPro"/>
</dbReference>
<evidence type="ECO:0000256" key="6">
    <source>
        <dbReference type="ARBA" id="ARBA00022454"/>
    </source>
</evidence>
<dbReference type="AlphaFoldDB" id="A0AAV5G8Y4"/>
<evidence type="ECO:0000313" key="15">
    <source>
        <dbReference type="EMBL" id="GJN89041.1"/>
    </source>
</evidence>
<organism evidence="15 16">
    <name type="scientific">Rhodotorula paludigena</name>
    <dbReference type="NCBI Taxonomy" id="86838"/>
    <lineage>
        <taxon>Eukaryota</taxon>
        <taxon>Fungi</taxon>
        <taxon>Dikarya</taxon>
        <taxon>Basidiomycota</taxon>
        <taxon>Pucciniomycotina</taxon>
        <taxon>Microbotryomycetes</taxon>
        <taxon>Sporidiobolales</taxon>
        <taxon>Sporidiobolaceae</taxon>
        <taxon>Rhodotorula</taxon>
    </lineage>
</organism>
<dbReference type="PANTHER" id="PTHR28262:SF1">
    <property type="entry name" value="DASH COMPLEX SUBUNIT SPC19"/>
    <property type="match status" value="1"/>
</dbReference>
<gene>
    <name evidence="15" type="ORF">Rhopal_002015-T1</name>
</gene>
<evidence type="ECO:0000256" key="9">
    <source>
        <dbReference type="ARBA" id="ARBA00023212"/>
    </source>
</evidence>
<evidence type="ECO:0000256" key="7">
    <source>
        <dbReference type="ARBA" id="ARBA00022490"/>
    </source>
</evidence>
<keyword evidence="16" id="KW-1185">Reference proteome</keyword>
<keyword evidence="10" id="KW-0539">Nucleus</keyword>
<evidence type="ECO:0000256" key="2">
    <source>
        <dbReference type="ARBA" id="ARBA00004186"/>
    </source>
</evidence>
<keyword evidence="9" id="KW-0206">Cytoskeleton</keyword>
<accession>A0AAV5G8Y4</accession>
<dbReference type="GO" id="GO:0005876">
    <property type="term" value="C:spindle microtubule"/>
    <property type="evidence" value="ECO:0007669"/>
    <property type="project" value="InterPro"/>
</dbReference>
<keyword evidence="11" id="KW-0137">Centromere</keyword>
<evidence type="ECO:0000256" key="12">
    <source>
        <dbReference type="ARBA" id="ARBA00032583"/>
    </source>
</evidence>
<evidence type="ECO:0000256" key="3">
    <source>
        <dbReference type="ARBA" id="ARBA00004629"/>
    </source>
</evidence>
<keyword evidence="8" id="KW-0995">Kinetochore</keyword>
<reference evidence="15 16" key="1">
    <citation type="submission" date="2021-12" db="EMBL/GenBank/DDBJ databases">
        <title>High titer production of polyol ester of fatty acids by Rhodotorula paludigena BS15 towards product separation-free biomass refinery.</title>
        <authorList>
            <person name="Mano J."/>
            <person name="Ono H."/>
            <person name="Tanaka T."/>
            <person name="Naito K."/>
            <person name="Sushida H."/>
            <person name="Ike M."/>
            <person name="Tokuyasu K."/>
            <person name="Kitaoka M."/>
        </authorList>
    </citation>
    <scope>NUCLEOTIDE SEQUENCE [LARGE SCALE GENOMIC DNA]</scope>
    <source>
        <strain evidence="15 16">BS15</strain>
    </source>
</reference>
<evidence type="ECO:0000256" key="1">
    <source>
        <dbReference type="ARBA" id="ARBA00004123"/>
    </source>
</evidence>
<feature type="coiled-coil region" evidence="13">
    <location>
        <begin position="89"/>
        <end position="158"/>
    </location>
</feature>
<dbReference type="PANTHER" id="PTHR28262">
    <property type="entry name" value="DASH COMPLEX SUBUNIT SPC19"/>
    <property type="match status" value="1"/>
</dbReference>
<comment type="subcellular location">
    <subcellularLocation>
        <location evidence="3">Chromosome</location>
        <location evidence="3">Centromere</location>
        <location evidence="3">Kinetochore</location>
    </subcellularLocation>
    <subcellularLocation>
        <location evidence="2">Cytoplasm</location>
        <location evidence="2">Cytoskeleton</location>
        <location evidence="2">Spindle</location>
    </subcellularLocation>
    <subcellularLocation>
        <location evidence="1">Nucleus</location>
    </subcellularLocation>
</comment>
<evidence type="ECO:0000256" key="8">
    <source>
        <dbReference type="ARBA" id="ARBA00022838"/>
    </source>
</evidence>
<dbReference type="Proteomes" id="UP001342314">
    <property type="component" value="Unassembled WGS sequence"/>
</dbReference>
<keyword evidence="13" id="KW-0175">Coiled coil</keyword>
<evidence type="ECO:0000313" key="16">
    <source>
        <dbReference type="Proteomes" id="UP001342314"/>
    </source>
</evidence>
<keyword evidence="6" id="KW-0158">Chromosome</keyword>
<keyword evidence="7" id="KW-0963">Cytoplasm</keyword>
<comment type="similarity">
    <text evidence="4">Belongs to the DASH complex SPC19 family.</text>
</comment>
<dbReference type="Pfam" id="PF08287">
    <property type="entry name" value="DASH_Spc19"/>
    <property type="match status" value="1"/>
</dbReference>
<dbReference type="EMBL" id="BQKY01000004">
    <property type="protein sequence ID" value="GJN89041.1"/>
    <property type="molecule type" value="Genomic_DNA"/>
</dbReference>
<feature type="region of interest" description="Disordered" evidence="14">
    <location>
        <begin position="163"/>
        <end position="183"/>
    </location>
</feature>
<evidence type="ECO:0000256" key="4">
    <source>
        <dbReference type="ARBA" id="ARBA00008952"/>
    </source>
</evidence>
<evidence type="ECO:0000256" key="11">
    <source>
        <dbReference type="ARBA" id="ARBA00023328"/>
    </source>
</evidence>
<proteinExistence type="inferred from homology"/>
<sequence length="183" mass="19837">MSRARQSMYPAPPPPTHWNALEQCSAALQASCANVQSAAGILDQGTMDLPRLATIVQSRRMFDLVTEPDVFAAQRALANEMSPQIEELISRAEDGLEGLKQRERALRARVDKRSAAASRPQASVTVSQDELDVLEQKLAQLQQRKERLGREVELLDEKGGAAAVRGPGTVRGAAGAAVRGVRR</sequence>
<evidence type="ECO:0000256" key="10">
    <source>
        <dbReference type="ARBA" id="ARBA00023242"/>
    </source>
</evidence>